<keyword evidence="5" id="KW-1185">Reference proteome</keyword>
<name>A0A565CEU0_9BRAS</name>
<evidence type="ECO:0000313" key="5">
    <source>
        <dbReference type="Proteomes" id="UP000489600"/>
    </source>
</evidence>
<feature type="domain" description="Jacalin-type lectin" evidence="3">
    <location>
        <begin position="82"/>
        <end position="280"/>
    </location>
</feature>
<dbReference type="SUPFAM" id="SSF51101">
    <property type="entry name" value="Mannose-binding lectins"/>
    <property type="match status" value="3"/>
</dbReference>
<protein>
    <recommendedName>
        <fullName evidence="3">Jacalin-type lectin domain-containing protein</fullName>
    </recommendedName>
</protein>
<evidence type="ECO:0000313" key="4">
    <source>
        <dbReference type="EMBL" id="VVB12031.1"/>
    </source>
</evidence>
<organism evidence="4 5">
    <name type="scientific">Arabis nemorensis</name>
    <dbReference type="NCBI Taxonomy" id="586526"/>
    <lineage>
        <taxon>Eukaryota</taxon>
        <taxon>Viridiplantae</taxon>
        <taxon>Streptophyta</taxon>
        <taxon>Embryophyta</taxon>
        <taxon>Tracheophyta</taxon>
        <taxon>Spermatophyta</taxon>
        <taxon>Magnoliopsida</taxon>
        <taxon>eudicotyledons</taxon>
        <taxon>Gunneridae</taxon>
        <taxon>Pentapetalae</taxon>
        <taxon>rosids</taxon>
        <taxon>malvids</taxon>
        <taxon>Brassicales</taxon>
        <taxon>Brassicaceae</taxon>
        <taxon>Arabideae</taxon>
        <taxon>Arabis</taxon>
    </lineage>
</organism>
<sequence>MIFEKEGSKGGDSGVTFNDGVNDCVRKVIVGEDSRGVAYIKIEYGKDENIGKNGAKLGGFHGRSYDVLDAIGAYFVSVSYAFKQLTPQGGYVGDSRNDGAYDGVRKVRVGKNGDRVSYVEFEYYEGEKTITHSHGKKPQAESKKMVSSGKAVGTKFVLVAKGLNKLVGFQGRSTSDHIGAHFAVELVPPIKKLEGARFNLVEDEYITSVEGFYCRRFPNFPVTVKMLRITTNRQTSQVLGHDPNGYEGTKFVLDMNDHKIVGFHGRSSLMLEQIGVYVKPIDNT</sequence>
<proteinExistence type="inferred from homology"/>
<keyword evidence="2" id="KW-0430">Lectin</keyword>
<dbReference type="InterPro" id="IPR036404">
    <property type="entry name" value="Jacalin-like_lectin_dom_sf"/>
</dbReference>
<reference evidence="4" key="1">
    <citation type="submission" date="2019-07" db="EMBL/GenBank/DDBJ databases">
        <authorList>
            <person name="Dittberner H."/>
        </authorList>
    </citation>
    <scope>NUCLEOTIDE SEQUENCE [LARGE SCALE GENOMIC DNA]</scope>
</reference>
<comment type="similarity">
    <text evidence="1">Belongs to the jacalin lectin family.</text>
</comment>
<dbReference type="Gene3D" id="2.100.10.30">
    <property type="entry name" value="Jacalin-like lectin domain"/>
    <property type="match status" value="2"/>
</dbReference>
<gene>
    <name evidence="4" type="ORF">ANE_LOCUS22475</name>
</gene>
<evidence type="ECO:0000259" key="3">
    <source>
        <dbReference type="PROSITE" id="PS51752"/>
    </source>
</evidence>
<evidence type="ECO:0000256" key="2">
    <source>
        <dbReference type="ARBA" id="ARBA00022734"/>
    </source>
</evidence>
<feature type="domain" description="Jacalin-type lectin" evidence="3">
    <location>
        <begin position="1"/>
        <end position="77"/>
    </location>
</feature>
<comment type="caution">
    <text evidence="4">The sequence shown here is derived from an EMBL/GenBank/DDBJ whole genome shotgun (WGS) entry which is preliminary data.</text>
</comment>
<dbReference type="PANTHER" id="PTHR47293">
    <property type="entry name" value="JACALIN-RELATED LECTIN 3"/>
    <property type="match status" value="1"/>
</dbReference>
<dbReference type="InterPro" id="IPR001229">
    <property type="entry name" value="Jacalin-like_lectin_dom"/>
</dbReference>
<dbReference type="AlphaFoldDB" id="A0A565CEU0"/>
<dbReference type="PROSITE" id="PS51752">
    <property type="entry name" value="JACALIN_LECTIN"/>
    <property type="match status" value="2"/>
</dbReference>
<evidence type="ECO:0000256" key="1">
    <source>
        <dbReference type="ARBA" id="ARBA00006568"/>
    </source>
</evidence>
<dbReference type="SMART" id="SM00915">
    <property type="entry name" value="Jacalin"/>
    <property type="match status" value="2"/>
</dbReference>
<dbReference type="Proteomes" id="UP000489600">
    <property type="component" value="Unassembled WGS sequence"/>
</dbReference>
<dbReference type="Pfam" id="PF01419">
    <property type="entry name" value="Jacalin"/>
    <property type="match status" value="2"/>
</dbReference>
<accession>A0A565CEU0</accession>
<dbReference type="GO" id="GO:0030246">
    <property type="term" value="F:carbohydrate binding"/>
    <property type="evidence" value="ECO:0007669"/>
    <property type="project" value="UniProtKB-KW"/>
</dbReference>
<dbReference type="OrthoDB" id="1065362at2759"/>
<dbReference type="PANTHER" id="PTHR47293:SF66">
    <property type="entry name" value="JACALIN-RELATED LECTIN 11-RELATED"/>
    <property type="match status" value="1"/>
</dbReference>
<dbReference type="EMBL" id="CABITT030000007">
    <property type="protein sequence ID" value="VVB12031.1"/>
    <property type="molecule type" value="Genomic_DNA"/>
</dbReference>